<keyword evidence="3" id="KW-1185">Reference proteome</keyword>
<proteinExistence type="predicted"/>
<dbReference type="EMBL" id="JAUQSZ010000007">
    <property type="protein sequence ID" value="MDO7842934.1"/>
    <property type="molecule type" value="Genomic_DNA"/>
</dbReference>
<name>A0ABT8ZZD6_9SPHN</name>
<evidence type="ECO:0000313" key="2">
    <source>
        <dbReference type="EMBL" id="MDO7842934.1"/>
    </source>
</evidence>
<reference evidence="2" key="1">
    <citation type="submission" date="2023-07" db="EMBL/GenBank/DDBJ databases">
        <authorList>
            <person name="Kim M.K."/>
        </authorList>
    </citation>
    <scope>NUCLEOTIDE SEQUENCE</scope>
    <source>
        <strain evidence="2">CA1-15</strain>
    </source>
</reference>
<sequence>MTFLYAVAALYAPFCAAAQQLPAPVEAAPPAPTYSEFADLVVAAPVLIDATIRSTAKVKPPESGPGEPPRSGGVQPGYARLYVEAEVSALIRSPDPLPPLVGYVVDIPLDRAGRLPKLKRLRVLLFARTTRTPGQIQLVRTDAQRYWNPEADALTRRIATELVAPGAAPAITGVATAFHTPGALPGEGETQIFLTTEGDSRISLNITRKQGQPPRWSPAVGDVVDDAAAPPAHDTLLWYRLACGLPAALPETSTAGITPEEAELARADYRFVLESLGSCGRPPA</sequence>
<gene>
    <name evidence="2" type="ORF">Q5H94_11410</name>
</gene>
<evidence type="ECO:0000313" key="3">
    <source>
        <dbReference type="Proteomes" id="UP001176468"/>
    </source>
</evidence>
<accession>A0ABT8ZZD6</accession>
<dbReference type="Proteomes" id="UP001176468">
    <property type="component" value="Unassembled WGS sequence"/>
</dbReference>
<comment type="caution">
    <text evidence="2">The sequence shown here is derived from an EMBL/GenBank/DDBJ whole genome shotgun (WGS) entry which is preliminary data.</text>
</comment>
<protein>
    <submittedName>
        <fullName evidence="2">Uncharacterized protein</fullName>
    </submittedName>
</protein>
<evidence type="ECO:0000256" key="1">
    <source>
        <dbReference type="SAM" id="SignalP"/>
    </source>
</evidence>
<feature type="chain" id="PRO_5047217788" evidence="1">
    <location>
        <begin position="28"/>
        <end position="284"/>
    </location>
</feature>
<keyword evidence="1" id="KW-0732">Signal</keyword>
<feature type="signal peptide" evidence="1">
    <location>
        <begin position="1"/>
        <end position="27"/>
    </location>
</feature>
<organism evidence="2 3">
    <name type="scientific">Sphingomonas immobilis</name>
    <dbReference type="NCBI Taxonomy" id="3063997"/>
    <lineage>
        <taxon>Bacteria</taxon>
        <taxon>Pseudomonadati</taxon>
        <taxon>Pseudomonadota</taxon>
        <taxon>Alphaproteobacteria</taxon>
        <taxon>Sphingomonadales</taxon>
        <taxon>Sphingomonadaceae</taxon>
        <taxon>Sphingomonas</taxon>
    </lineage>
</organism>